<name>A0A2V3A884_9BACI</name>
<dbReference type="GO" id="GO:0004413">
    <property type="term" value="F:homoserine kinase activity"/>
    <property type="evidence" value="ECO:0007669"/>
    <property type="project" value="UniProtKB-UniRule"/>
</dbReference>
<comment type="subcellular location">
    <subcellularLocation>
        <location evidence="13">Cytoplasm</location>
    </subcellularLocation>
</comment>
<dbReference type="InterPro" id="IPR036554">
    <property type="entry name" value="GHMP_kinase_C_sf"/>
</dbReference>
<evidence type="ECO:0000256" key="12">
    <source>
        <dbReference type="ARBA" id="ARBA00049954"/>
    </source>
</evidence>
<feature type="domain" description="GHMP kinase C-terminal" evidence="15">
    <location>
        <begin position="203"/>
        <end position="275"/>
    </location>
</feature>
<keyword evidence="8 13" id="KW-0547">Nucleotide-binding</keyword>
<dbReference type="PRINTS" id="PR00958">
    <property type="entry name" value="HOMSERKINASE"/>
</dbReference>
<sequence length="313" mass="32977">MSEGEMLVIKVPGSTANLGPGFDSIGLALNLYLTIEAERADTFEMIPLSAPLSIYPADESNFIFQVAKDTAKKYGRELPGCKARISSDIPLTRGLGSSAAAIVAGIELADSLCGLHLSQQEKLELSSRMEGHPDNAGASLLGGMVIGCQSEEEVNVQSIKNLALDIVAVVPKEELLTKESRGVLPEEWSFKEAVQAGAVGNVMVAALLSGNYPLAGKMMKADLYHHPYRKKMVPHLEVIETVAPGLGSFGVALSGAGPAVLCLAEAGLAPSVAGGLEKLLPDMDILCLQIDQEGSSVLKKSLAEEQEPEFGHI</sequence>
<evidence type="ECO:0000259" key="15">
    <source>
        <dbReference type="Pfam" id="PF08544"/>
    </source>
</evidence>
<dbReference type="HAMAP" id="MF_00384">
    <property type="entry name" value="Homoser_kinase"/>
    <property type="match status" value="1"/>
</dbReference>
<dbReference type="Proteomes" id="UP000247150">
    <property type="component" value="Unassembled WGS sequence"/>
</dbReference>
<evidence type="ECO:0000256" key="3">
    <source>
        <dbReference type="ARBA" id="ARBA00012078"/>
    </source>
</evidence>
<comment type="pathway">
    <text evidence="1 13">Amino-acid biosynthesis; L-threonine biosynthesis; L-threonine from L-aspartate: step 4/5.</text>
</comment>
<keyword evidence="5 13" id="KW-0028">Amino-acid biosynthesis</keyword>
<evidence type="ECO:0000313" key="16">
    <source>
        <dbReference type="EMBL" id="PWW29677.1"/>
    </source>
</evidence>
<dbReference type="NCBIfam" id="TIGR00191">
    <property type="entry name" value="thrB"/>
    <property type="match status" value="1"/>
</dbReference>
<comment type="function">
    <text evidence="12 13">Catalyzes the ATP-dependent phosphorylation of L-homoserine to L-homoserine phosphate.</text>
</comment>
<keyword evidence="10 13" id="KW-0067">ATP-binding</keyword>
<dbReference type="PANTHER" id="PTHR20861">
    <property type="entry name" value="HOMOSERINE/4-DIPHOSPHOCYTIDYL-2-C-METHYL-D-ERYTHRITOL KINASE"/>
    <property type="match status" value="1"/>
</dbReference>
<gene>
    <name evidence="13" type="primary">thrB</name>
    <name evidence="16" type="ORF">DFO73_104320</name>
</gene>
<dbReference type="InterPro" id="IPR014721">
    <property type="entry name" value="Ribsml_uS5_D2-typ_fold_subgr"/>
</dbReference>
<dbReference type="PANTHER" id="PTHR20861:SF1">
    <property type="entry name" value="HOMOSERINE KINASE"/>
    <property type="match status" value="1"/>
</dbReference>
<reference evidence="16 17" key="1">
    <citation type="submission" date="2018-05" db="EMBL/GenBank/DDBJ databases">
        <title>Freshwater and sediment microbial communities from various areas in North America, analyzing microbe dynamics in response to fracking.</title>
        <authorList>
            <person name="Lamendella R."/>
        </authorList>
    </citation>
    <scope>NUCLEOTIDE SEQUENCE [LARGE SCALE GENOMIC DNA]</scope>
    <source>
        <strain evidence="16 17">15_TX</strain>
    </source>
</reference>
<evidence type="ECO:0000256" key="8">
    <source>
        <dbReference type="ARBA" id="ARBA00022741"/>
    </source>
</evidence>
<evidence type="ECO:0000313" key="17">
    <source>
        <dbReference type="Proteomes" id="UP000247150"/>
    </source>
</evidence>
<dbReference type="AlphaFoldDB" id="A0A2V3A884"/>
<evidence type="ECO:0000256" key="5">
    <source>
        <dbReference type="ARBA" id="ARBA00022605"/>
    </source>
</evidence>
<comment type="caution">
    <text evidence="16">The sequence shown here is derived from an EMBL/GenBank/DDBJ whole genome shotgun (WGS) entry which is preliminary data.</text>
</comment>
<dbReference type="EMBL" id="QGTW01000004">
    <property type="protein sequence ID" value="PWW29677.1"/>
    <property type="molecule type" value="Genomic_DNA"/>
</dbReference>
<dbReference type="GO" id="GO:0005737">
    <property type="term" value="C:cytoplasm"/>
    <property type="evidence" value="ECO:0007669"/>
    <property type="project" value="UniProtKB-SubCell"/>
</dbReference>
<dbReference type="GO" id="GO:0009088">
    <property type="term" value="P:threonine biosynthetic process"/>
    <property type="evidence" value="ECO:0007669"/>
    <property type="project" value="UniProtKB-UniRule"/>
</dbReference>
<feature type="domain" description="GHMP kinase N-terminal" evidence="14">
    <location>
        <begin position="61"/>
        <end position="143"/>
    </location>
</feature>
<keyword evidence="9 13" id="KW-0418">Kinase</keyword>
<evidence type="ECO:0000256" key="9">
    <source>
        <dbReference type="ARBA" id="ARBA00022777"/>
    </source>
</evidence>
<comment type="catalytic activity">
    <reaction evidence="11 13">
        <text>L-homoserine + ATP = O-phospho-L-homoserine + ADP + H(+)</text>
        <dbReference type="Rhea" id="RHEA:13985"/>
        <dbReference type="ChEBI" id="CHEBI:15378"/>
        <dbReference type="ChEBI" id="CHEBI:30616"/>
        <dbReference type="ChEBI" id="CHEBI:57476"/>
        <dbReference type="ChEBI" id="CHEBI:57590"/>
        <dbReference type="ChEBI" id="CHEBI:456216"/>
        <dbReference type="EC" id="2.7.1.39"/>
    </reaction>
</comment>
<accession>A0A2V3A884</accession>
<organism evidence="16 17">
    <name type="scientific">Cytobacillus oceanisediminis</name>
    <dbReference type="NCBI Taxonomy" id="665099"/>
    <lineage>
        <taxon>Bacteria</taxon>
        <taxon>Bacillati</taxon>
        <taxon>Bacillota</taxon>
        <taxon>Bacilli</taxon>
        <taxon>Bacillales</taxon>
        <taxon>Bacillaceae</taxon>
        <taxon>Cytobacillus</taxon>
    </lineage>
</organism>
<dbReference type="UniPathway" id="UPA00050">
    <property type="reaction ID" value="UER00064"/>
</dbReference>
<dbReference type="PIRSF" id="PIRSF000676">
    <property type="entry name" value="Homoser_kin"/>
    <property type="match status" value="1"/>
</dbReference>
<evidence type="ECO:0000256" key="13">
    <source>
        <dbReference type="HAMAP-Rule" id="MF_00384"/>
    </source>
</evidence>
<evidence type="ECO:0000256" key="6">
    <source>
        <dbReference type="ARBA" id="ARBA00022679"/>
    </source>
</evidence>
<feature type="binding site" evidence="13">
    <location>
        <begin position="90"/>
        <end position="100"/>
    </location>
    <ligand>
        <name>ATP</name>
        <dbReference type="ChEBI" id="CHEBI:30616"/>
    </ligand>
</feature>
<dbReference type="GO" id="GO:0005524">
    <property type="term" value="F:ATP binding"/>
    <property type="evidence" value="ECO:0007669"/>
    <property type="project" value="UniProtKB-UniRule"/>
</dbReference>
<dbReference type="SUPFAM" id="SSF54211">
    <property type="entry name" value="Ribosomal protein S5 domain 2-like"/>
    <property type="match status" value="1"/>
</dbReference>
<dbReference type="Gene3D" id="3.30.70.890">
    <property type="entry name" value="GHMP kinase, C-terminal domain"/>
    <property type="match status" value="1"/>
</dbReference>
<comment type="similarity">
    <text evidence="2 13">Belongs to the GHMP kinase family. Homoserine kinase subfamily.</text>
</comment>
<dbReference type="PROSITE" id="PS00627">
    <property type="entry name" value="GHMP_KINASES_ATP"/>
    <property type="match status" value="1"/>
</dbReference>
<dbReference type="Pfam" id="PF08544">
    <property type="entry name" value="GHMP_kinases_C"/>
    <property type="match status" value="1"/>
</dbReference>
<protein>
    <recommendedName>
        <fullName evidence="4 13">Homoserine kinase</fullName>
        <shortName evidence="13">HK</shortName>
        <shortName evidence="13">HSK</shortName>
        <ecNumber evidence="3 13">2.7.1.39</ecNumber>
    </recommendedName>
</protein>
<dbReference type="InterPro" id="IPR006204">
    <property type="entry name" value="GHMP_kinase_N_dom"/>
</dbReference>
<evidence type="ECO:0000256" key="10">
    <source>
        <dbReference type="ARBA" id="ARBA00022840"/>
    </source>
</evidence>
<dbReference type="EC" id="2.7.1.39" evidence="3 13"/>
<dbReference type="InterPro" id="IPR013750">
    <property type="entry name" value="GHMP_kinase_C_dom"/>
</dbReference>
<evidence type="ECO:0000256" key="2">
    <source>
        <dbReference type="ARBA" id="ARBA00007370"/>
    </source>
</evidence>
<evidence type="ECO:0000256" key="4">
    <source>
        <dbReference type="ARBA" id="ARBA00017858"/>
    </source>
</evidence>
<dbReference type="Gene3D" id="3.30.230.10">
    <property type="match status" value="1"/>
</dbReference>
<dbReference type="SUPFAM" id="SSF55060">
    <property type="entry name" value="GHMP Kinase, C-terminal domain"/>
    <property type="match status" value="1"/>
</dbReference>
<evidence type="ECO:0000259" key="14">
    <source>
        <dbReference type="Pfam" id="PF00288"/>
    </source>
</evidence>
<keyword evidence="6 13" id="KW-0808">Transferase</keyword>
<evidence type="ECO:0000256" key="7">
    <source>
        <dbReference type="ARBA" id="ARBA00022697"/>
    </source>
</evidence>
<evidence type="ECO:0000256" key="11">
    <source>
        <dbReference type="ARBA" id="ARBA00049375"/>
    </source>
</evidence>
<evidence type="ECO:0000256" key="1">
    <source>
        <dbReference type="ARBA" id="ARBA00005015"/>
    </source>
</evidence>
<dbReference type="RefSeq" id="WP_110064727.1">
    <property type="nucleotide sequence ID" value="NZ_QGTW01000004.1"/>
</dbReference>
<dbReference type="OrthoDB" id="9769912at2"/>
<proteinExistence type="inferred from homology"/>
<dbReference type="InterPro" id="IPR006203">
    <property type="entry name" value="GHMP_knse_ATP-bd_CS"/>
</dbReference>
<dbReference type="InterPro" id="IPR020568">
    <property type="entry name" value="Ribosomal_Su5_D2-typ_SF"/>
</dbReference>
<keyword evidence="7 13" id="KW-0791">Threonine biosynthesis</keyword>
<keyword evidence="13" id="KW-0963">Cytoplasm</keyword>
<dbReference type="InterPro" id="IPR000870">
    <property type="entry name" value="Homoserine_kinase"/>
</dbReference>
<dbReference type="Pfam" id="PF00288">
    <property type="entry name" value="GHMP_kinases_N"/>
    <property type="match status" value="1"/>
</dbReference>